<dbReference type="Proteomes" id="UP000765509">
    <property type="component" value="Unassembled WGS sequence"/>
</dbReference>
<organism evidence="3 4">
    <name type="scientific">Austropuccinia psidii MF-1</name>
    <dbReference type="NCBI Taxonomy" id="1389203"/>
    <lineage>
        <taxon>Eukaryota</taxon>
        <taxon>Fungi</taxon>
        <taxon>Dikarya</taxon>
        <taxon>Basidiomycota</taxon>
        <taxon>Pucciniomycotina</taxon>
        <taxon>Pucciniomycetes</taxon>
        <taxon>Pucciniales</taxon>
        <taxon>Sphaerophragmiaceae</taxon>
        <taxon>Austropuccinia</taxon>
    </lineage>
</organism>
<accession>A0A9Q3GUM6</accession>
<reference evidence="3" key="1">
    <citation type="submission" date="2021-03" db="EMBL/GenBank/DDBJ databases">
        <title>Draft genome sequence of rust myrtle Austropuccinia psidii MF-1, a brazilian biotype.</title>
        <authorList>
            <person name="Quecine M.C."/>
            <person name="Pachon D.M.R."/>
            <person name="Bonatelli M.L."/>
            <person name="Correr F.H."/>
            <person name="Franceschini L.M."/>
            <person name="Leite T.F."/>
            <person name="Margarido G.R.A."/>
            <person name="Almeida C.A."/>
            <person name="Ferrarezi J.A."/>
            <person name="Labate C.A."/>
        </authorList>
    </citation>
    <scope>NUCLEOTIDE SEQUENCE</scope>
    <source>
        <strain evidence="3">MF-1</strain>
    </source>
</reference>
<sequence>MNFNDYNRYFPRNFTMENENNLMQHLEQQSQKIRQLEEKLESRDQALESLLANVDIGETATTSKNHSSEKSKSKLNKKTSDLPKTQKKPSPKTFVNTPSIKSKIPQRVNKKTTTPSPRKRNQHQLLITDIPEGFQPTKRAFYKHIKMLWGLIYRQPVPISPDYSMLKEFNTRFSFLPEIEAHVQNLTLPPLVPLSKILTLRNMEPGMKKLGSSIIHMSNFAIKYIISVLANLGIRRWAPDFNDMSDTLYNEACRISAIQTFRQISIGGAYELINVNISYLEDIQLLTKFYNHYVHYHMAQKFKKEAIQSGKHARDEERKVILRARCTAGQKRSANAFNIAFLPDASKSLLGNQYIDEQLSDKSFTEKYWEKAIEPYDITHELANNEDLDVSVTEESD</sequence>
<dbReference type="EMBL" id="AVOT02005547">
    <property type="protein sequence ID" value="MBW0479335.1"/>
    <property type="molecule type" value="Genomic_DNA"/>
</dbReference>
<keyword evidence="1" id="KW-0175">Coiled coil</keyword>
<feature type="region of interest" description="Disordered" evidence="2">
    <location>
        <begin position="58"/>
        <end position="123"/>
    </location>
</feature>
<evidence type="ECO:0000313" key="3">
    <source>
        <dbReference type="EMBL" id="MBW0479335.1"/>
    </source>
</evidence>
<evidence type="ECO:0000256" key="2">
    <source>
        <dbReference type="SAM" id="MobiDB-lite"/>
    </source>
</evidence>
<evidence type="ECO:0000313" key="4">
    <source>
        <dbReference type="Proteomes" id="UP000765509"/>
    </source>
</evidence>
<comment type="caution">
    <text evidence="3">The sequence shown here is derived from an EMBL/GenBank/DDBJ whole genome shotgun (WGS) entry which is preliminary data.</text>
</comment>
<evidence type="ECO:0000256" key="1">
    <source>
        <dbReference type="SAM" id="Coils"/>
    </source>
</evidence>
<gene>
    <name evidence="3" type="ORF">O181_019050</name>
</gene>
<keyword evidence="4" id="KW-1185">Reference proteome</keyword>
<name>A0A9Q3GUM6_9BASI</name>
<feature type="coiled-coil region" evidence="1">
    <location>
        <begin position="16"/>
        <end position="53"/>
    </location>
</feature>
<dbReference type="AlphaFoldDB" id="A0A9Q3GUM6"/>
<protein>
    <submittedName>
        <fullName evidence="3">Uncharacterized protein</fullName>
    </submittedName>
</protein>
<dbReference type="OrthoDB" id="3056461at2759"/>
<proteinExistence type="predicted"/>